<name>A0AAD8NAI4_TARER</name>
<dbReference type="AlphaFoldDB" id="A0AAD8NAI4"/>
<reference evidence="1" key="1">
    <citation type="journal article" date="2023" name="bioRxiv">
        <title>Improved chromosome-level genome assembly for marigold (Tagetes erecta).</title>
        <authorList>
            <person name="Jiang F."/>
            <person name="Yuan L."/>
            <person name="Wang S."/>
            <person name="Wang H."/>
            <person name="Xu D."/>
            <person name="Wang A."/>
            <person name="Fan W."/>
        </authorList>
    </citation>
    <scope>NUCLEOTIDE SEQUENCE</scope>
    <source>
        <strain evidence="1">WSJ</strain>
        <tissue evidence="1">Leaf</tissue>
    </source>
</reference>
<evidence type="ECO:0000313" key="1">
    <source>
        <dbReference type="EMBL" id="KAK1408255.1"/>
    </source>
</evidence>
<keyword evidence="2" id="KW-1185">Reference proteome</keyword>
<accession>A0AAD8NAI4</accession>
<gene>
    <name evidence="1" type="ORF">QVD17_39891</name>
</gene>
<sequence length="79" mass="9048">MLILLAVHIVYCERKRERVNREKERDATGLQGIYSLEETKLRDGKQKETRDGAGLGFQRGRGKTMVIGILYKLPVDTDL</sequence>
<organism evidence="1 2">
    <name type="scientific">Tagetes erecta</name>
    <name type="common">African marigold</name>
    <dbReference type="NCBI Taxonomy" id="13708"/>
    <lineage>
        <taxon>Eukaryota</taxon>
        <taxon>Viridiplantae</taxon>
        <taxon>Streptophyta</taxon>
        <taxon>Embryophyta</taxon>
        <taxon>Tracheophyta</taxon>
        <taxon>Spermatophyta</taxon>
        <taxon>Magnoliopsida</taxon>
        <taxon>eudicotyledons</taxon>
        <taxon>Gunneridae</taxon>
        <taxon>Pentapetalae</taxon>
        <taxon>asterids</taxon>
        <taxon>campanulids</taxon>
        <taxon>Asterales</taxon>
        <taxon>Asteraceae</taxon>
        <taxon>Asteroideae</taxon>
        <taxon>Heliantheae alliance</taxon>
        <taxon>Tageteae</taxon>
        <taxon>Tagetes</taxon>
    </lineage>
</organism>
<dbReference type="EMBL" id="JAUHHV010000011">
    <property type="protein sequence ID" value="KAK1408255.1"/>
    <property type="molecule type" value="Genomic_DNA"/>
</dbReference>
<evidence type="ECO:0000313" key="2">
    <source>
        <dbReference type="Proteomes" id="UP001229421"/>
    </source>
</evidence>
<protein>
    <submittedName>
        <fullName evidence="1">Uncharacterized protein</fullName>
    </submittedName>
</protein>
<dbReference type="Proteomes" id="UP001229421">
    <property type="component" value="Unassembled WGS sequence"/>
</dbReference>
<comment type="caution">
    <text evidence="1">The sequence shown here is derived from an EMBL/GenBank/DDBJ whole genome shotgun (WGS) entry which is preliminary data.</text>
</comment>
<proteinExistence type="predicted"/>